<proteinExistence type="predicted"/>
<evidence type="ECO:0000313" key="2">
    <source>
        <dbReference type="Proteomes" id="UP000002058"/>
    </source>
</evidence>
<dbReference type="GeneID" id="8443935"/>
<dbReference type="Proteomes" id="UP000002058">
    <property type="component" value="Unassembled WGS sequence"/>
</dbReference>
<dbReference type="EMBL" id="CH476619">
    <property type="protein sequence ID" value="EEP82700.1"/>
    <property type="molecule type" value="Genomic_DNA"/>
</dbReference>
<reference evidence="2" key="1">
    <citation type="journal article" date="2009" name="Genome Res.">
        <title>Comparative genomic analyses of the human fungal pathogens Coccidioides and their relatives.</title>
        <authorList>
            <person name="Sharpton T.J."/>
            <person name="Stajich J.E."/>
            <person name="Rounsley S.D."/>
            <person name="Gardner M.J."/>
            <person name="Wortman J.R."/>
            <person name="Jordar V.S."/>
            <person name="Maiti R."/>
            <person name="Kodira C.D."/>
            <person name="Neafsey D.E."/>
            <person name="Zeng Q."/>
            <person name="Hung C.-Y."/>
            <person name="McMahan C."/>
            <person name="Muszewska A."/>
            <person name="Grynberg M."/>
            <person name="Mandel M.A."/>
            <person name="Kellner E.M."/>
            <person name="Barker B.M."/>
            <person name="Galgiani J.N."/>
            <person name="Orbach M.J."/>
            <person name="Kirkland T.N."/>
            <person name="Cole G.T."/>
            <person name="Henn M.R."/>
            <person name="Birren B.W."/>
            <person name="Taylor J.W."/>
        </authorList>
    </citation>
    <scope>NUCLEOTIDE SEQUENCE [LARGE SCALE GENOMIC DNA]</scope>
    <source>
        <strain evidence="2">UAMH 1704</strain>
    </source>
</reference>
<dbReference type="HOGENOM" id="CLU_1788268_0_0_1"/>
<dbReference type="RefSeq" id="XP_002582792.1">
    <property type="nucleotide sequence ID" value="XM_002582746.1"/>
</dbReference>
<sequence length="145" mass="16872">MQSVADFRDDEIFPPFKDLPGLTLRPDSDFMDDNCQPIAHWCFMGEIEDLELFIRPVVTARDKRGETSIIAFYMDDRSAGEYSFQPNHTIAVLYPEQHHFRDGRRGIRVEDPKVVKVGSRKRDSSESIAWMLTWSCELDHTYLAE</sequence>
<dbReference type="OrthoDB" id="265717at2759"/>
<accession>C4JZG4</accession>
<dbReference type="AlphaFoldDB" id="C4JZG4"/>
<dbReference type="eggNOG" id="ENOG502S9I1">
    <property type="taxonomic scope" value="Eukaryota"/>
</dbReference>
<gene>
    <name evidence="1" type="ORF">UREG_07565</name>
</gene>
<organism evidence="1 2">
    <name type="scientific">Uncinocarpus reesii (strain UAMH 1704)</name>
    <dbReference type="NCBI Taxonomy" id="336963"/>
    <lineage>
        <taxon>Eukaryota</taxon>
        <taxon>Fungi</taxon>
        <taxon>Dikarya</taxon>
        <taxon>Ascomycota</taxon>
        <taxon>Pezizomycotina</taxon>
        <taxon>Eurotiomycetes</taxon>
        <taxon>Eurotiomycetidae</taxon>
        <taxon>Onygenales</taxon>
        <taxon>Onygenaceae</taxon>
        <taxon>Uncinocarpus</taxon>
    </lineage>
</organism>
<dbReference type="OMA" id="GYRIVEW"/>
<dbReference type="STRING" id="336963.C4JZG4"/>
<dbReference type="InParanoid" id="C4JZG4"/>
<keyword evidence="2" id="KW-1185">Reference proteome</keyword>
<evidence type="ECO:0000313" key="1">
    <source>
        <dbReference type="EMBL" id="EEP82700.1"/>
    </source>
</evidence>
<dbReference type="KEGG" id="ure:UREG_07565"/>
<dbReference type="VEuPathDB" id="FungiDB:UREG_07565"/>
<name>C4JZG4_UNCRE</name>
<protein>
    <submittedName>
        <fullName evidence="1">Uncharacterized protein</fullName>
    </submittedName>
</protein>